<accession>A0A1G2EAV8</accession>
<dbReference type="Pfam" id="PF05159">
    <property type="entry name" value="Capsule_synth"/>
    <property type="match status" value="1"/>
</dbReference>
<sequence>MPRKEMPKKWCFLVTSAPYLSEFFGKLACEIIKKGDECILIVSSKITEYTKLKYFPKNVKILSKVDWCLKNYKKNQKEFYSALSWKDFFSEFDRYRSNFFKFNYNDSLEIMSQWCQFADFALGKEKPDVVIYEPPSGISSKIIRYFCQKYKIPYLGLMGSRFDDKIDVYDLEYTLTKYEKTFKKLNNDNISEKEKKFSEDFISDFLSHKKVPNYMYYWNIYGSVIAYLKQSVKRWSPWLKYILKRSQLKSLDFEDEIYLKYRLWYPLKSLTLRLKRLFQRNIYGSLSDNDDFFLFPLQVQPEASTSVSAPFFSDLLNTVKNIAFSLPLPWKLYVKEHPSAKGDRPWDFYQILKRIPNVVLISPSENVESLIKKSQGVITLTSTIGMEAALAGKPVYVLGDVSYIYHPSCKKINSFEGLKQRIREDLRTNPA</sequence>
<dbReference type="SUPFAM" id="SSF53756">
    <property type="entry name" value="UDP-Glycosyltransferase/glycogen phosphorylase"/>
    <property type="match status" value="1"/>
</dbReference>
<dbReference type="GO" id="GO:0015774">
    <property type="term" value="P:polysaccharide transport"/>
    <property type="evidence" value="ECO:0007669"/>
    <property type="project" value="InterPro"/>
</dbReference>
<dbReference type="GO" id="GO:0000271">
    <property type="term" value="P:polysaccharide biosynthetic process"/>
    <property type="evidence" value="ECO:0007669"/>
    <property type="project" value="InterPro"/>
</dbReference>
<dbReference type="Proteomes" id="UP000176406">
    <property type="component" value="Unassembled WGS sequence"/>
</dbReference>
<evidence type="ECO:0008006" key="3">
    <source>
        <dbReference type="Google" id="ProtNLM"/>
    </source>
</evidence>
<comment type="caution">
    <text evidence="1">The sequence shown here is derived from an EMBL/GenBank/DDBJ whole genome shotgun (WGS) entry which is preliminary data.</text>
</comment>
<proteinExistence type="predicted"/>
<gene>
    <name evidence="1" type="ORF">A3A08_02720</name>
</gene>
<dbReference type="Gene3D" id="3.40.50.12580">
    <property type="match status" value="1"/>
</dbReference>
<organism evidence="1 2">
    <name type="scientific">Candidatus Nealsonbacteria bacterium RIFCSPLOWO2_01_FULL_41_9</name>
    <dbReference type="NCBI Taxonomy" id="1801671"/>
    <lineage>
        <taxon>Bacteria</taxon>
        <taxon>Candidatus Nealsoniibacteriota</taxon>
    </lineage>
</organism>
<dbReference type="InterPro" id="IPR043148">
    <property type="entry name" value="TagF_C"/>
</dbReference>
<dbReference type="InterPro" id="IPR007833">
    <property type="entry name" value="Capsule_polysaccharide_synth"/>
</dbReference>
<dbReference type="EMBL" id="MHMG01000031">
    <property type="protein sequence ID" value="OGZ22935.1"/>
    <property type="molecule type" value="Genomic_DNA"/>
</dbReference>
<feature type="non-terminal residue" evidence="1">
    <location>
        <position position="431"/>
    </location>
</feature>
<evidence type="ECO:0000313" key="1">
    <source>
        <dbReference type="EMBL" id="OGZ22935.1"/>
    </source>
</evidence>
<reference evidence="1 2" key="1">
    <citation type="journal article" date="2016" name="Nat. Commun.">
        <title>Thousands of microbial genomes shed light on interconnected biogeochemical processes in an aquifer system.</title>
        <authorList>
            <person name="Anantharaman K."/>
            <person name="Brown C.T."/>
            <person name="Hug L.A."/>
            <person name="Sharon I."/>
            <person name="Castelle C.J."/>
            <person name="Probst A.J."/>
            <person name="Thomas B.C."/>
            <person name="Singh A."/>
            <person name="Wilkins M.J."/>
            <person name="Karaoz U."/>
            <person name="Brodie E.L."/>
            <person name="Williams K.H."/>
            <person name="Hubbard S.S."/>
            <person name="Banfield J.F."/>
        </authorList>
    </citation>
    <scope>NUCLEOTIDE SEQUENCE [LARGE SCALE GENOMIC DNA]</scope>
</reference>
<name>A0A1G2EAV8_9BACT</name>
<protein>
    <recommendedName>
        <fullName evidence="3">Capsule polysaccharide biosynthesis protein</fullName>
    </recommendedName>
</protein>
<dbReference type="AlphaFoldDB" id="A0A1G2EAV8"/>
<evidence type="ECO:0000313" key="2">
    <source>
        <dbReference type="Proteomes" id="UP000176406"/>
    </source>
</evidence>